<evidence type="ECO:0000256" key="4">
    <source>
        <dbReference type="ARBA" id="ARBA00023004"/>
    </source>
</evidence>
<dbReference type="RefSeq" id="WP_086086923.1">
    <property type="nucleotide sequence ID" value="NZ_CP021112.1"/>
</dbReference>
<dbReference type="InterPro" id="IPR002888">
    <property type="entry name" value="2Fe-2S-bd"/>
</dbReference>
<keyword evidence="5" id="KW-0411">Iron-sulfur</keyword>
<dbReference type="InterPro" id="IPR036884">
    <property type="entry name" value="2Fe-2S-bd_dom_sf"/>
</dbReference>
<dbReference type="InterPro" id="IPR012675">
    <property type="entry name" value="Beta-grasp_dom_sf"/>
</dbReference>
<evidence type="ECO:0000256" key="3">
    <source>
        <dbReference type="ARBA" id="ARBA00023002"/>
    </source>
</evidence>
<dbReference type="PROSITE" id="PS51085">
    <property type="entry name" value="2FE2S_FER_2"/>
    <property type="match status" value="1"/>
</dbReference>
<dbReference type="SUPFAM" id="SSF54292">
    <property type="entry name" value="2Fe-2S ferredoxin-like"/>
    <property type="match status" value="1"/>
</dbReference>
<evidence type="ECO:0000256" key="1">
    <source>
        <dbReference type="ARBA" id="ARBA00022714"/>
    </source>
</evidence>
<accession>A0A1W6ZMZ3</accession>
<proteinExistence type="predicted"/>
<evidence type="ECO:0000313" key="6">
    <source>
        <dbReference type="EMBL" id="ARP98500.1"/>
    </source>
</evidence>
<dbReference type="GO" id="GO:0051537">
    <property type="term" value="F:2 iron, 2 sulfur cluster binding"/>
    <property type="evidence" value="ECO:0007669"/>
    <property type="project" value="UniProtKB-KW"/>
</dbReference>
<organism evidence="6 7">
    <name type="scientific">Pseudorhodoplanes sinuspersici</name>
    <dbReference type="NCBI Taxonomy" id="1235591"/>
    <lineage>
        <taxon>Bacteria</taxon>
        <taxon>Pseudomonadati</taxon>
        <taxon>Pseudomonadota</taxon>
        <taxon>Alphaproteobacteria</taxon>
        <taxon>Hyphomicrobiales</taxon>
        <taxon>Pseudorhodoplanes</taxon>
    </lineage>
</organism>
<gene>
    <name evidence="6" type="ORF">CAK95_04915</name>
</gene>
<dbReference type="InterPro" id="IPR001041">
    <property type="entry name" value="2Fe-2S_ferredoxin-type"/>
</dbReference>
<keyword evidence="4" id="KW-0408">Iron</keyword>
<dbReference type="PANTHER" id="PTHR44379">
    <property type="entry name" value="OXIDOREDUCTASE WITH IRON-SULFUR SUBUNIT"/>
    <property type="match status" value="1"/>
</dbReference>
<name>A0A1W6ZMZ3_9HYPH</name>
<dbReference type="InterPro" id="IPR051452">
    <property type="entry name" value="Diverse_Oxidoreductases"/>
</dbReference>
<dbReference type="Gene3D" id="1.10.150.120">
    <property type="entry name" value="[2Fe-2S]-binding domain"/>
    <property type="match status" value="1"/>
</dbReference>
<dbReference type="Proteomes" id="UP000194137">
    <property type="component" value="Chromosome"/>
</dbReference>
<dbReference type="KEGG" id="psin:CAK95_04915"/>
<evidence type="ECO:0000256" key="5">
    <source>
        <dbReference type="ARBA" id="ARBA00023014"/>
    </source>
</evidence>
<dbReference type="GO" id="GO:0046872">
    <property type="term" value="F:metal ion binding"/>
    <property type="evidence" value="ECO:0007669"/>
    <property type="project" value="UniProtKB-KW"/>
</dbReference>
<dbReference type="Gene3D" id="3.10.20.30">
    <property type="match status" value="1"/>
</dbReference>
<dbReference type="Pfam" id="PF00111">
    <property type="entry name" value="Fer2"/>
    <property type="match status" value="1"/>
</dbReference>
<keyword evidence="3" id="KW-0560">Oxidoreductase</keyword>
<dbReference type="EMBL" id="CP021112">
    <property type="protein sequence ID" value="ARP98500.1"/>
    <property type="molecule type" value="Genomic_DNA"/>
</dbReference>
<dbReference type="GO" id="GO:0016491">
    <property type="term" value="F:oxidoreductase activity"/>
    <property type="evidence" value="ECO:0007669"/>
    <property type="project" value="UniProtKB-KW"/>
</dbReference>
<dbReference type="AlphaFoldDB" id="A0A1W6ZMZ3"/>
<dbReference type="STRING" id="1235591.CAK95_04915"/>
<keyword evidence="2" id="KW-0479">Metal-binding</keyword>
<dbReference type="SUPFAM" id="SSF47741">
    <property type="entry name" value="CO dehydrogenase ISP C-domain like"/>
    <property type="match status" value="1"/>
</dbReference>
<sequence length="160" mass="16853">MKSMTLSLTINGALRHCEVASSTVLADVLRDTFGLQGCKVACDQGVCGACTVLVDGEPVAACATFAFVVDGRSIMTVEGLAQNGVLHAVQTSFLENSAFQCGFCTSGMILSIVALLRAHPEPDEETIRDWLGGNVCRCTGYGPIVEAVRRVIPAHALEHA</sequence>
<keyword evidence="1" id="KW-0001">2Fe-2S</keyword>
<dbReference type="Pfam" id="PF01799">
    <property type="entry name" value="Fer2_2"/>
    <property type="match status" value="1"/>
</dbReference>
<dbReference type="PANTHER" id="PTHR44379:SF7">
    <property type="entry name" value="XANTHINE DEHYDROGENASE SUBUNIT E-RELATED"/>
    <property type="match status" value="1"/>
</dbReference>
<dbReference type="PROSITE" id="PS00197">
    <property type="entry name" value="2FE2S_FER_1"/>
    <property type="match status" value="1"/>
</dbReference>
<reference evidence="6 7" key="1">
    <citation type="submission" date="2017-05" db="EMBL/GenBank/DDBJ databases">
        <title>Full genome sequence of Pseudorhodoplanes sinuspersici.</title>
        <authorList>
            <person name="Dastgheib S.M.M."/>
            <person name="Shavandi M."/>
            <person name="Tirandaz H."/>
        </authorList>
    </citation>
    <scope>NUCLEOTIDE SEQUENCE [LARGE SCALE GENOMIC DNA]</scope>
    <source>
        <strain evidence="6 7">RIPI110</strain>
    </source>
</reference>
<protein>
    <submittedName>
        <fullName evidence="6">Uncharacterized protein</fullName>
    </submittedName>
</protein>
<dbReference type="OrthoDB" id="9806714at2"/>
<evidence type="ECO:0000313" key="7">
    <source>
        <dbReference type="Proteomes" id="UP000194137"/>
    </source>
</evidence>
<dbReference type="InterPro" id="IPR006058">
    <property type="entry name" value="2Fe2S_fd_BS"/>
</dbReference>
<dbReference type="InterPro" id="IPR036010">
    <property type="entry name" value="2Fe-2S_ferredoxin-like_sf"/>
</dbReference>
<evidence type="ECO:0000256" key="2">
    <source>
        <dbReference type="ARBA" id="ARBA00022723"/>
    </source>
</evidence>
<keyword evidence="7" id="KW-1185">Reference proteome</keyword>